<sequence length="56" mass="5803">MNVIEEIGTTASPINGVGGCVIGSPKLPQNPNHQNSGNDSKRRPVAVECGLFVDAN</sequence>
<keyword evidence="3" id="KW-1185">Reference proteome</keyword>
<name>A0A2P5DV05_TREOI</name>
<feature type="compositionally biased region" description="Polar residues" evidence="1">
    <location>
        <begin position="27"/>
        <end position="38"/>
    </location>
</feature>
<dbReference type="Proteomes" id="UP000237000">
    <property type="component" value="Unassembled WGS sequence"/>
</dbReference>
<accession>A0A2P5DV05</accession>
<proteinExistence type="predicted"/>
<organism evidence="2 3">
    <name type="scientific">Trema orientale</name>
    <name type="common">Charcoal tree</name>
    <name type="synonym">Celtis orientalis</name>
    <dbReference type="NCBI Taxonomy" id="63057"/>
    <lineage>
        <taxon>Eukaryota</taxon>
        <taxon>Viridiplantae</taxon>
        <taxon>Streptophyta</taxon>
        <taxon>Embryophyta</taxon>
        <taxon>Tracheophyta</taxon>
        <taxon>Spermatophyta</taxon>
        <taxon>Magnoliopsida</taxon>
        <taxon>eudicotyledons</taxon>
        <taxon>Gunneridae</taxon>
        <taxon>Pentapetalae</taxon>
        <taxon>rosids</taxon>
        <taxon>fabids</taxon>
        <taxon>Rosales</taxon>
        <taxon>Cannabaceae</taxon>
        <taxon>Trema</taxon>
    </lineage>
</organism>
<evidence type="ECO:0000256" key="1">
    <source>
        <dbReference type="SAM" id="MobiDB-lite"/>
    </source>
</evidence>
<dbReference type="EMBL" id="JXTC01000247">
    <property type="protein sequence ID" value="PON77134.1"/>
    <property type="molecule type" value="Genomic_DNA"/>
</dbReference>
<feature type="region of interest" description="Disordered" evidence="1">
    <location>
        <begin position="22"/>
        <end position="44"/>
    </location>
</feature>
<dbReference type="AlphaFoldDB" id="A0A2P5DV05"/>
<dbReference type="InParanoid" id="A0A2P5DV05"/>
<evidence type="ECO:0000313" key="3">
    <source>
        <dbReference type="Proteomes" id="UP000237000"/>
    </source>
</evidence>
<protein>
    <submittedName>
        <fullName evidence="2">Uncharacterized protein</fullName>
    </submittedName>
</protein>
<reference evidence="3" key="1">
    <citation type="submission" date="2016-06" db="EMBL/GenBank/DDBJ databases">
        <title>Parallel loss of symbiosis genes in relatives of nitrogen-fixing non-legume Parasponia.</title>
        <authorList>
            <person name="Van Velzen R."/>
            <person name="Holmer R."/>
            <person name="Bu F."/>
            <person name="Rutten L."/>
            <person name="Van Zeijl A."/>
            <person name="Liu W."/>
            <person name="Santuari L."/>
            <person name="Cao Q."/>
            <person name="Sharma T."/>
            <person name="Shen D."/>
            <person name="Roswanjaya Y."/>
            <person name="Wardhani T."/>
            <person name="Kalhor M.S."/>
            <person name="Jansen J."/>
            <person name="Van den Hoogen J."/>
            <person name="Gungor B."/>
            <person name="Hartog M."/>
            <person name="Hontelez J."/>
            <person name="Verver J."/>
            <person name="Yang W.-C."/>
            <person name="Schijlen E."/>
            <person name="Repin R."/>
            <person name="Schilthuizen M."/>
            <person name="Schranz E."/>
            <person name="Heidstra R."/>
            <person name="Miyata K."/>
            <person name="Fedorova E."/>
            <person name="Kohlen W."/>
            <person name="Bisseling T."/>
            <person name="Smit S."/>
            <person name="Geurts R."/>
        </authorList>
    </citation>
    <scope>NUCLEOTIDE SEQUENCE [LARGE SCALE GENOMIC DNA]</scope>
    <source>
        <strain evidence="3">cv. RG33-2</strain>
    </source>
</reference>
<gene>
    <name evidence="2" type="ORF">TorRG33x02_241060</name>
</gene>
<evidence type="ECO:0000313" key="2">
    <source>
        <dbReference type="EMBL" id="PON77134.1"/>
    </source>
</evidence>
<comment type="caution">
    <text evidence="2">The sequence shown here is derived from an EMBL/GenBank/DDBJ whole genome shotgun (WGS) entry which is preliminary data.</text>
</comment>